<dbReference type="AlphaFoldDB" id="A0A182WN97"/>
<dbReference type="Proteomes" id="UP000075920">
    <property type="component" value="Unassembled WGS sequence"/>
</dbReference>
<evidence type="ECO:0000313" key="2">
    <source>
        <dbReference type="EnsemblMetazoa" id="AMIN014195-PA"/>
    </source>
</evidence>
<feature type="signal peptide" evidence="1">
    <location>
        <begin position="1"/>
        <end position="24"/>
    </location>
</feature>
<reference evidence="2" key="2">
    <citation type="submission" date="2020-05" db="UniProtKB">
        <authorList>
            <consortium name="EnsemblMetazoa"/>
        </authorList>
    </citation>
    <scope>IDENTIFICATION</scope>
    <source>
        <strain evidence="2">MINIMUS1</strain>
    </source>
</reference>
<organism evidence="2 3">
    <name type="scientific">Anopheles minimus</name>
    <dbReference type="NCBI Taxonomy" id="112268"/>
    <lineage>
        <taxon>Eukaryota</taxon>
        <taxon>Metazoa</taxon>
        <taxon>Ecdysozoa</taxon>
        <taxon>Arthropoda</taxon>
        <taxon>Hexapoda</taxon>
        <taxon>Insecta</taxon>
        <taxon>Pterygota</taxon>
        <taxon>Neoptera</taxon>
        <taxon>Endopterygota</taxon>
        <taxon>Diptera</taxon>
        <taxon>Nematocera</taxon>
        <taxon>Culicoidea</taxon>
        <taxon>Culicidae</taxon>
        <taxon>Anophelinae</taxon>
        <taxon>Anopheles</taxon>
    </lineage>
</organism>
<evidence type="ECO:0000256" key="1">
    <source>
        <dbReference type="SAM" id="SignalP"/>
    </source>
</evidence>
<keyword evidence="3" id="KW-1185">Reference proteome</keyword>
<reference evidence="3" key="1">
    <citation type="submission" date="2013-03" db="EMBL/GenBank/DDBJ databases">
        <title>The Genome Sequence of Anopheles minimus MINIMUS1.</title>
        <authorList>
            <consortium name="The Broad Institute Genomics Platform"/>
            <person name="Neafsey D.E."/>
            <person name="Walton C."/>
            <person name="Walker B."/>
            <person name="Young S.K."/>
            <person name="Zeng Q."/>
            <person name="Gargeya S."/>
            <person name="Fitzgerald M."/>
            <person name="Haas B."/>
            <person name="Abouelleil A."/>
            <person name="Allen A.W."/>
            <person name="Alvarado L."/>
            <person name="Arachchi H.M."/>
            <person name="Berlin A.M."/>
            <person name="Chapman S.B."/>
            <person name="Gainer-Dewar J."/>
            <person name="Goldberg J."/>
            <person name="Griggs A."/>
            <person name="Gujja S."/>
            <person name="Hansen M."/>
            <person name="Howarth C."/>
            <person name="Imamovic A."/>
            <person name="Ireland A."/>
            <person name="Larimer J."/>
            <person name="McCowan C."/>
            <person name="Murphy C."/>
            <person name="Pearson M."/>
            <person name="Poon T.W."/>
            <person name="Priest M."/>
            <person name="Roberts A."/>
            <person name="Saif S."/>
            <person name="Shea T."/>
            <person name="Sisk P."/>
            <person name="Sykes S."/>
            <person name="Wortman J."/>
            <person name="Nusbaum C."/>
            <person name="Birren B."/>
        </authorList>
    </citation>
    <scope>NUCLEOTIDE SEQUENCE [LARGE SCALE GENOMIC DNA]</scope>
    <source>
        <strain evidence="3">MINIMUS1</strain>
    </source>
</reference>
<proteinExistence type="predicted"/>
<keyword evidence="1" id="KW-0732">Signal</keyword>
<protein>
    <submittedName>
        <fullName evidence="2">Uncharacterized protein</fullName>
    </submittedName>
</protein>
<dbReference type="EnsemblMetazoa" id="AMIN014195-RA">
    <property type="protein sequence ID" value="AMIN014195-PA"/>
    <property type="gene ID" value="AMIN014195"/>
</dbReference>
<name>A0A182WN97_9DIPT</name>
<sequence>MEKFKGSVLCKVVITLMVLSSVNASIKDDMRNGVSFKLTELIRKLFPVDEKVM</sequence>
<dbReference type="VEuPathDB" id="VectorBase:AMIN014195"/>
<evidence type="ECO:0000313" key="3">
    <source>
        <dbReference type="Proteomes" id="UP000075920"/>
    </source>
</evidence>
<accession>A0A182WN97</accession>
<feature type="chain" id="PRO_5008141717" evidence="1">
    <location>
        <begin position="25"/>
        <end position="53"/>
    </location>
</feature>